<comment type="caution">
    <text evidence="2">The sequence shown here is derived from an EMBL/GenBank/DDBJ whole genome shotgun (WGS) entry which is preliminary data.</text>
</comment>
<sequence>MGDRATEGDDGLAQAGLDLDGEDLRPEFENVLRALSARQSRRAYPKLDLPQPA</sequence>
<organism evidence="2 3">
    <name type="scientific">Gluconobacter thailandicus NBRC 3257</name>
    <dbReference type="NCBI Taxonomy" id="1381097"/>
    <lineage>
        <taxon>Bacteria</taxon>
        <taxon>Pseudomonadati</taxon>
        <taxon>Pseudomonadota</taxon>
        <taxon>Alphaproteobacteria</taxon>
        <taxon>Acetobacterales</taxon>
        <taxon>Acetobacteraceae</taxon>
        <taxon>Gluconobacter</taxon>
    </lineage>
</organism>
<gene>
    <name evidence="2" type="ORF">NBRC3257_0251</name>
</gene>
<evidence type="ECO:0008006" key="4">
    <source>
        <dbReference type="Google" id="ProtNLM"/>
    </source>
</evidence>
<proteinExistence type="predicted"/>
<protein>
    <recommendedName>
        <fullName evidence="4">Transposase</fullName>
    </recommendedName>
</protein>
<evidence type="ECO:0000313" key="3">
    <source>
        <dbReference type="Proteomes" id="UP000018209"/>
    </source>
</evidence>
<evidence type="ECO:0000256" key="1">
    <source>
        <dbReference type="SAM" id="MobiDB-lite"/>
    </source>
</evidence>
<name>A0ABQ0IST1_GLUTH</name>
<dbReference type="EMBL" id="BASM01000002">
    <property type="protein sequence ID" value="GAD25252.1"/>
    <property type="molecule type" value="Genomic_DNA"/>
</dbReference>
<dbReference type="Proteomes" id="UP000018209">
    <property type="component" value="Unassembled WGS sequence"/>
</dbReference>
<feature type="region of interest" description="Disordered" evidence="1">
    <location>
        <begin position="1"/>
        <end position="24"/>
    </location>
</feature>
<accession>A0ABQ0IST1</accession>
<keyword evidence="3" id="KW-1185">Reference proteome</keyword>
<evidence type="ECO:0000313" key="2">
    <source>
        <dbReference type="EMBL" id="GAD25252.1"/>
    </source>
</evidence>
<reference evidence="2 3" key="1">
    <citation type="submission" date="2013-08" db="EMBL/GenBank/DDBJ databases">
        <title>Gluconobacter thailandicus NBRC 3257 whole genome sequence.</title>
        <authorList>
            <person name="Matsutani M."/>
            <person name="Yakushi T."/>
            <person name="Matsushita K."/>
        </authorList>
    </citation>
    <scope>NUCLEOTIDE SEQUENCE [LARGE SCALE GENOMIC DNA]</scope>
    <source>
        <strain evidence="2 3">NBRC 3257</strain>
    </source>
</reference>